<evidence type="ECO:0008006" key="3">
    <source>
        <dbReference type="Google" id="ProtNLM"/>
    </source>
</evidence>
<dbReference type="EMBL" id="JACBZM010000001">
    <property type="protein sequence ID" value="NYI43241.1"/>
    <property type="molecule type" value="Genomic_DNA"/>
</dbReference>
<comment type="caution">
    <text evidence="1">The sequence shown here is derived from an EMBL/GenBank/DDBJ whole genome shotgun (WGS) entry which is preliminary data.</text>
</comment>
<dbReference type="AlphaFoldDB" id="A0A7Y9ZH17"/>
<sequence>MSLDPGLDAGRTDVHRLAAAARSILACPADVHLVVDGVDDVTAGLEDAHLEMQDHGGRPLFACPADAALAIAATDGRGALLTLHSGLGRPGSPDRDATLTLSGRLEATGLEDCECCTEVRMRVLLRPDFALLSREGHGREDARIRVPLTAFSSPVHDLNRGFLQRSVEHANQCHQDELRRAVATRTGTRLGDVVGVHLAGLRPDGVVLQWVDPTGSHESTLSFPRAARTAPDLGELLREELHAGLC</sequence>
<organism evidence="1 2">
    <name type="scientific">Nocardioides aromaticivorans</name>
    <dbReference type="NCBI Taxonomy" id="200618"/>
    <lineage>
        <taxon>Bacteria</taxon>
        <taxon>Bacillati</taxon>
        <taxon>Actinomycetota</taxon>
        <taxon>Actinomycetes</taxon>
        <taxon>Propionibacteriales</taxon>
        <taxon>Nocardioidaceae</taxon>
        <taxon>Nocardioides</taxon>
    </lineage>
</organism>
<gene>
    <name evidence="1" type="ORF">BJ993_000321</name>
</gene>
<dbReference type="RefSeq" id="WP_179647499.1">
    <property type="nucleotide sequence ID" value="NZ_JACBZM010000001.1"/>
</dbReference>
<protein>
    <recommendedName>
        <fullName evidence="3">DUF2470 domain-containing protein</fullName>
    </recommendedName>
</protein>
<reference evidence="1 2" key="1">
    <citation type="submission" date="2020-07" db="EMBL/GenBank/DDBJ databases">
        <title>Sequencing the genomes of 1000 actinobacteria strains.</title>
        <authorList>
            <person name="Klenk H.-P."/>
        </authorList>
    </citation>
    <scope>NUCLEOTIDE SEQUENCE [LARGE SCALE GENOMIC DNA]</scope>
    <source>
        <strain evidence="1 2">DSM 15131</strain>
    </source>
</reference>
<dbReference type="Gene3D" id="3.20.180.10">
    <property type="entry name" value="PNP-oxidase-like"/>
    <property type="match status" value="1"/>
</dbReference>
<accession>A0A7Y9ZH17</accession>
<dbReference type="Proteomes" id="UP000562045">
    <property type="component" value="Unassembled WGS sequence"/>
</dbReference>
<proteinExistence type="predicted"/>
<evidence type="ECO:0000313" key="2">
    <source>
        <dbReference type="Proteomes" id="UP000562045"/>
    </source>
</evidence>
<evidence type="ECO:0000313" key="1">
    <source>
        <dbReference type="EMBL" id="NYI43241.1"/>
    </source>
</evidence>
<dbReference type="InterPro" id="IPR037119">
    <property type="entry name" value="Haem_oxidase_HugZ-like_sf"/>
</dbReference>
<name>A0A7Y9ZH17_9ACTN</name>